<dbReference type="Proteomes" id="UP000681967">
    <property type="component" value="Unassembled WGS sequence"/>
</dbReference>
<gene>
    <name evidence="6" type="ORF">BYL167_LOCUS36506</name>
    <name evidence="5" type="ORF">GIL414_LOCUS32419</name>
    <name evidence="3" type="ORF">MBJ925_LOCUS14341</name>
    <name evidence="4" type="ORF">SMN809_LOCUS16977</name>
</gene>
<accession>A0A816QA97</accession>
<dbReference type="InterPro" id="IPR036188">
    <property type="entry name" value="FAD/NAD-bd_sf"/>
</dbReference>
<evidence type="ECO:0000313" key="5">
    <source>
        <dbReference type="EMBL" id="CAF4451048.1"/>
    </source>
</evidence>
<evidence type="ECO:0000256" key="1">
    <source>
        <dbReference type="ARBA" id="ARBA00023002"/>
    </source>
</evidence>
<evidence type="ECO:0000313" key="4">
    <source>
        <dbReference type="EMBL" id="CAF4093687.1"/>
    </source>
</evidence>
<dbReference type="Proteomes" id="UP000681720">
    <property type="component" value="Unassembled WGS sequence"/>
</dbReference>
<dbReference type="EMBL" id="CAJOBJ010068795">
    <property type="protein sequence ID" value="CAF4451048.1"/>
    <property type="molecule type" value="Genomic_DNA"/>
</dbReference>
<name>A0A816QA97_9BILA</name>
<dbReference type="Proteomes" id="UP000676336">
    <property type="component" value="Unassembled WGS sequence"/>
</dbReference>
<dbReference type="PANTHER" id="PTHR13789:SF309">
    <property type="entry name" value="PUTATIVE (AFU_ORTHOLOGUE AFUA_6G14510)-RELATED"/>
    <property type="match status" value="1"/>
</dbReference>
<evidence type="ECO:0000313" key="6">
    <source>
        <dbReference type="EMBL" id="CAF4511815.1"/>
    </source>
</evidence>
<dbReference type="Proteomes" id="UP000663824">
    <property type="component" value="Unassembled WGS sequence"/>
</dbReference>
<protein>
    <submittedName>
        <fullName evidence="3">Uncharacterized protein</fullName>
    </submittedName>
</protein>
<dbReference type="AlphaFoldDB" id="A0A816QA97"/>
<evidence type="ECO:0000313" key="3">
    <source>
        <dbReference type="EMBL" id="CAF2057987.1"/>
    </source>
</evidence>
<dbReference type="Pfam" id="PF13450">
    <property type="entry name" value="NAD_binding_8"/>
    <property type="match status" value="1"/>
</dbReference>
<comment type="caution">
    <text evidence="3">The sequence shown here is derived from an EMBL/GenBank/DDBJ whole genome shotgun (WGS) entry which is preliminary data.</text>
</comment>
<dbReference type="EMBL" id="CAJNRE010006695">
    <property type="protein sequence ID" value="CAF2057987.1"/>
    <property type="molecule type" value="Genomic_DNA"/>
</dbReference>
<evidence type="ECO:0000313" key="7">
    <source>
        <dbReference type="Proteomes" id="UP000663824"/>
    </source>
</evidence>
<dbReference type="GO" id="GO:0004497">
    <property type="term" value="F:monooxygenase activity"/>
    <property type="evidence" value="ECO:0007669"/>
    <property type="project" value="UniProtKB-KW"/>
</dbReference>
<evidence type="ECO:0000256" key="2">
    <source>
        <dbReference type="ARBA" id="ARBA00023033"/>
    </source>
</evidence>
<reference evidence="3" key="1">
    <citation type="submission" date="2021-02" db="EMBL/GenBank/DDBJ databases">
        <authorList>
            <person name="Nowell W R."/>
        </authorList>
    </citation>
    <scope>NUCLEOTIDE SEQUENCE</scope>
</reference>
<dbReference type="EMBL" id="CAJOBI010007741">
    <property type="protein sequence ID" value="CAF4093687.1"/>
    <property type="molecule type" value="Genomic_DNA"/>
</dbReference>
<dbReference type="SUPFAM" id="SSF51905">
    <property type="entry name" value="FAD/NAD(P)-binding domain"/>
    <property type="match status" value="1"/>
</dbReference>
<proteinExistence type="predicted"/>
<sequence length="119" mass="13051">MRFRKFLQCNCDKSHKPINFTNNYYFRVPFLMATARSVAIIGGGIGGLTVANALMHVGLSVSLYERSPFLIPTAGAGFGLQPNGQAVLAHIDFKEKVQQITHPYLVWQIINGNGDVIAS</sequence>
<keyword evidence="2" id="KW-0503">Monooxygenase</keyword>
<dbReference type="PANTHER" id="PTHR13789">
    <property type="entry name" value="MONOOXYGENASE"/>
    <property type="match status" value="1"/>
</dbReference>
<dbReference type="Gene3D" id="3.50.50.60">
    <property type="entry name" value="FAD/NAD(P)-binding domain"/>
    <property type="match status" value="1"/>
</dbReference>
<organism evidence="3 7">
    <name type="scientific">Rotaria magnacalcarata</name>
    <dbReference type="NCBI Taxonomy" id="392030"/>
    <lineage>
        <taxon>Eukaryota</taxon>
        <taxon>Metazoa</taxon>
        <taxon>Spiralia</taxon>
        <taxon>Gnathifera</taxon>
        <taxon>Rotifera</taxon>
        <taxon>Eurotatoria</taxon>
        <taxon>Bdelloidea</taxon>
        <taxon>Philodinida</taxon>
        <taxon>Philodinidae</taxon>
        <taxon>Rotaria</taxon>
    </lineage>
</organism>
<dbReference type="EMBL" id="CAJOBH010079828">
    <property type="protein sequence ID" value="CAF4511815.1"/>
    <property type="molecule type" value="Genomic_DNA"/>
</dbReference>
<dbReference type="InterPro" id="IPR050493">
    <property type="entry name" value="FAD-dep_Monooxygenase_BioMet"/>
</dbReference>
<keyword evidence="1" id="KW-0560">Oxidoreductase</keyword>